<accession>K1STP6</accession>
<gene>
    <name evidence="1" type="ORF">OBE_07175</name>
</gene>
<organism evidence="1">
    <name type="scientific">human gut metagenome</name>
    <dbReference type="NCBI Taxonomy" id="408170"/>
    <lineage>
        <taxon>unclassified sequences</taxon>
        <taxon>metagenomes</taxon>
        <taxon>organismal metagenomes</taxon>
    </lineage>
</organism>
<protein>
    <submittedName>
        <fullName evidence="1">Uncharacterized protein</fullName>
    </submittedName>
</protein>
<name>K1STP6_9ZZZZ</name>
<sequence>MAIHYSQYFNLLHQDFVSKGVYNAFLDKDSLLHVDPLLLKGCLIPEFKESYEKFLCYFQQLIPLVRFVKEPNAKDLFFKQIIKKFTLREISNTGLGFSCKNYAKISRIAKNELFMSFSPQQR</sequence>
<reference evidence="1" key="1">
    <citation type="journal article" date="2013" name="Environ. Microbiol.">
        <title>Microbiota from the distal guts of lean and obese adolescents exhibit partial functional redundancy besides clear differences in community structure.</title>
        <authorList>
            <person name="Ferrer M."/>
            <person name="Ruiz A."/>
            <person name="Lanza F."/>
            <person name="Haange S.B."/>
            <person name="Oberbach A."/>
            <person name="Till H."/>
            <person name="Bargiela R."/>
            <person name="Campoy C."/>
            <person name="Segura M.T."/>
            <person name="Richter M."/>
            <person name="von Bergen M."/>
            <person name="Seifert J."/>
            <person name="Suarez A."/>
        </authorList>
    </citation>
    <scope>NUCLEOTIDE SEQUENCE</scope>
</reference>
<proteinExistence type="predicted"/>
<evidence type="ECO:0000313" key="1">
    <source>
        <dbReference type="EMBL" id="EKC63997.1"/>
    </source>
</evidence>
<comment type="caution">
    <text evidence="1">The sequence shown here is derived from an EMBL/GenBank/DDBJ whole genome shotgun (WGS) entry which is preliminary data.</text>
</comment>
<dbReference type="AlphaFoldDB" id="K1STP6"/>
<dbReference type="EMBL" id="AJWZ01004931">
    <property type="protein sequence ID" value="EKC63997.1"/>
    <property type="molecule type" value="Genomic_DNA"/>
</dbReference>